<name>A0A653CF75_CALMS</name>
<reference evidence="1 2" key="1">
    <citation type="submission" date="2019-01" db="EMBL/GenBank/DDBJ databases">
        <authorList>
            <person name="Sayadi A."/>
        </authorList>
    </citation>
    <scope>NUCLEOTIDE SEQUENCE [LARGE SCALE GENOMIC DNA]</scope>
</reference>
<dbReference type="Proteomes" id="UP000410492">
    <property type="component" value="Unassembled WGS sequence"/>
</dbReference>
<organism evidence="1 2">
    <name type="scientific">Callosobruchus maculatus</name>
    <name type="common">Southern cowpea weevil</name>
    <name type="synonym">Pulse bruchid</name>
    <dbReference type="NCBI Taxonomy" id="64391"/>
    <lineage>
        <taxon>Eukaryota</taxon>
        <taxon>Metazoa</taxon>
        <taxon>Ecdysozoa</taxon>
        <taxon>Arthropoda</taxon>
        <taxon>Hexapoda</taxon>
        <taxon>Insecta</taxon>
        <taxon>Pterygota</taxon>
        <taxon>Neoptera</taxon>
        <taxon>Endopterygota</taxon>
        <taxon>Coleoptera</taxon>
        <taxon>Polyphaga</taxon>
        <taxon>Cucujiformia</taxon>
        <taxon>Chrysomeloidea</taxon>
        <taxon>Chrysomelidae</taxon>
        <taxon>Bruchinae</taxon>
        <taxon>Bruchini</taxon>
        <taxon>Callosobruchus</taxon>
    </lineage>
</organism>
<dbReference type="AlphaFoldDB" id="A0A653CF75"/>
<evidence type="ECO:0000313" key="2">
    <source>
        <dbReference type="Proteomes" id="UP000410492"/>
    </source>
</evidence>
<proteinExistence type="predicted"/>
<sequence length="100" mass="11189">MCSHEGAFPLPGPGVMYQELVGMETACCNNMRWDRNKTVPGYSQDVVQNSYVYQTVEPIALLCCSFEVNNGNDPRYVKQLSKIRAQKVSSYAKVTCNTIT</sequence>
<gene>
    <name evidence="1" type="ORF">CALMAC_LOCUS8268</name>
</gene>
<accession>A0A653CF75</accession>
<protein>
    <submittedName>
        <fullName evidence="1">Uncharacterized protein</fullName>
    </submittedName>
</protein>
<keyword evidence="2" id="KW-1185">Reference proteome</keyword>
<dbReference type="EMBL" id="CAACVG010007555">
    <property type="protein sequence ID" value="VEN46034.1"/>
    <property type="molecule type" value="Genomic_DNA"/>
</dbReference>
<evidence type="ECO:0000313" key="1">
    <source>
        <dbReference type="EMBL" id="VEN46034.1"/>
    </source>
</evidence>